<dbReference type="GO" id="GO:0004842">
    <property type="term" value="F:ubiquitin-protein transferase activity"/>
    <property type="evidence" value="ECO:0007669"/>
    <property type="project" value="TreeGrafter"/>
</dbReference>
<accession>A0A1B6FT14</accession>
<name>A0A1B6FT14_9HEMI</name>
<proteinExistence type="predicted"/>
<dbReference type="InterPro" id="IPR001841">
    <property type="entry name" value="Znf_RING"/>
</dbReference>
<dbReference type="PROSITE" id="PS00518">
    <property type="entry name" value="ZF_RING_1"/>
    <property type="match status" value="1"/>
</dbReference>
<dbReference type="InterPro" id="IPR018957">
    <property type="entry name" value="Znf_C3HC4_RING-type"/>
</dbReference>
<dbReference type="InterPro" id="IPR047558">
    <property type="entry name" value="BRcat_RBR_HOIL1"/>
</dbReference>
<keyword evidence="4" id="KW-0677">Repeat</keyword>
<dbReference type="GO" id="GO:0071797">
    <property type="term" value="C:LUBAC complex"/>
    <property type="evidence" value="ECO:0007669"/>
    <property type="project" value="TreeGrafter"/>
</dbReference>
<organism evidence="11">
    <name type="scientific">Cuerna arida</name>
    <dbReference type="NCBI Taxonomy" id="1464854"/>
    <lineage>
        <taxon>Eukaryota</taxon>
        <taxon>Metazoa</taxon>
        <taxon>Ecdysozoa</taxon>
        <taxon>Arthropoda</taxon>
        <taxon>Hexapoda</taxon>
        <taxon>Insecta</taxon>
        <taxon>Pterygota</taxon>
        <taxon>Neoptera</taxon>
        <taxon>Paraneoptera</taxon>
        <taxon>Hemiptera</taxon>
        <taxon>Auchenorrhyncha</taxon>
        <taxon>Membracoidea</taxon>
        <taxon>Cicadellidae</taxon>
        <taxon>Cicadellinae</taxon>
        <taxon>Proconiini</taxon>
        <taxon>Cuerna</taxon>
    </lineage>
</organism>
<sequence>PENETALKNYLELVNLDDKSLVRNNLRFECMICFTEVIKGDGVILRDCLHKFCKECLVQLITTCEEPEVKCPFNDGNYTCDSSLQNREIKAIVTKEEYDHFLKKSLNVAEAKVANSFHCCTTDCPGWCIVDDDVNLYPCKICNMVNCITCRAIHTDFNCKEYQDNLRLFSESDPKAKKSYEILSNMLS</sequence>
<evidence type="ECO:0000256" key="4">
    <source>
        <dbReference type="ARBA" id="ARBA00022737"/>
    </source>
</evidence>
<dbReference type="SUPFAM" id="SSF57850">
    <property type="entry name" value="RING/U-box"/>
    <property type="match status" value="2"/>
</dbReference>
<keyword evidence="5 8" id="KW-0863">Zinc-finger</keyword>
<comment type="pathway">
    <text evidence="1">Protein modification; protein ubiquitination.</text>
</comment>
<gene>
    <name evidence="11" type="ORF">g.1643</name>
</gene>
<dbReference type="InterPro" id="IPR051628">
    <property type="entry name" value="LUBAC_E3_Ligases"/>
</dbReference>
<dbReference type="Pfam" id="PF00097">
    <property type="entry name" value="zf-C3HC4"/>
    <property type="match status" value="1"/>
</dbReference>
<keyword evidence="3" id="KW-0479">Metal-binding</keyword>
<evidence type="ECO:0000259" key="10">
    <source>
        <dbReference type="PROSITE" id="PS51873"/>
    </source>
</evidence>
<dbReference type="PROSITE" id="PS51873">
    <property type="entry name" value="TRIAD"/>
    <property type="match status" value="1"/>
</dbReference>
<evidence type="ECO:0000256" key="7">
    <source>
        <dbReference type="ARBA" id="ARBA00022833"/>
    </source>
</evidence>
<keyword evidence="7" id="KW-0862">Zinc</keyword>
<dbReference type="PANTHER" id="PTHR22770">
    <property type="entry name" value="UBIQUITIN CONJUGATING ENZYME 7 INTERACTING PROTEIN-RELATED"/>
    <property type="match status" value="1"/>
</dbReference>
<evidence type="ECO:0000256" key="6">
    <source>
        <dbReference type="ARBA" id="ARBA00022786"/>
    </source>
</evidence>
<dbReference type="GO" id="GO:0043161">
    <property type="term" value="P:proteasome-mediated ubiquitin-dependent protein catabolic process"/>
    <property type="evidence" value="ECO:0007669"/>
    <property type="project" value="TreeGrafter"/>
</dbReference>
<evidence type="ECO:0000256" key="1">
    <source>
        <dbReference type="ARBA" id="ARBA00004906"/>
    </source>
</evidence>
<dbReference type="GO" id="GO:0043130">
    <property type="term" value="F:ubiquitin binding"/>
    <property type="evidence" value="ECO:0007669"/>
    <property type="project" value="TreeGrafter"/>
</dbReference>
<evidence type="ECO:0000256" key="2">
    <source>
        <dbReference type="ARBA" id="ARBA00022679"/>
    </source>
</evidence>
<evidence type="ECO:0008006" key="12">
    <source>
        <dbReference type="Google" id="ProtNLM"/>
    </source>
</evidence>
<feature type="domain" description="RING-type" evidence="10">
    <location>
        <begin position="26"/>
        <end position="188"/>
    </location>
</feature>
<reference evidence="11" key="1">
    <citation type="submission" date="2015-11" db="EMBL/GenBank/DDBJ databases">
        <title>De novo transcriptome assembly of four potential Pierce s Disease insect vectors from Arizona vineyards.</title>
        <authorList>
            <person name="Tassone E.E."/>
        </authorList>
    </citation>
    <scope>NUCLEOTIDE SEQUENCE</scope>
</reference>
<keyword evidence="2" id="KW-0808">Transferase</keyword>
<protein>
    <recommendedName>
        <fullName evidence="12">RING-type domain-containing protein</fullName>
    </recommendedName>
</protein>
<dbReference type="EMBL" id="GECZ01016403">
    <property type="protein sequence ID" value="JAS53366.1"/>
    <property type="molecule type" value="Transcribed_RNA"/>
</dbReference>
<dbReference type="CDD" id="cd20345">
    <property type="entry name" value="BRcat_RBR_HOIL1"/>
    <property type="match status" value="1"/>
</dbReference>
<dbReference type="AlphaFoldDB" id="A0A1B6FT14"/>
<dbReference type="InterPro" id="IPR013083">
    <property type="entry name" value="Znf_RING/FYVE/PHD"/>
</dbReference>
<dbReference type="Gene3D" id="3.30.40.10">
    <property type="entry name" value="Zinc/RING finger domain, C3HC4 (zinc finger)"/>
    <property type="match status" value="1"/>
</dbReference>
<dbReference type="GO" id="GO:0097039">
    <property type="term" value="P:protein linear polyubiquitination"/>
    <property type="evidence" value="ECO:0007669"/>
    <property type="project" value="TreeGrafter"/>
</dbReference>
<dbReference type="InterPro" id="IPR047559">
    <property type="entry name" value="HOIL1_RBR_mRING-HC-C3HC3D"/>
</dbReference>
<dbReference type="InterPro" id="IPR017907">
    <property type="entry name" value="Znf_RING_CS"/>
</dbReference>
<dbReference type="PANTHER" id="PTHR22770:SF13">
    <property type="entry name" value="RING-TYPE DOMAIN-CONTAINING PROTEIN"/>
    <property type="match status" value="1"/>
</dbReference>
<evidence type="ECO:0000313" key="11">
    <source>
        <dbReference type="EMBL" id="JAS53366.1"/>
    </source>
</evidence>
<dbReference type="FunFam" id="3.30.40.10:FF:000137">
    <property type="entry name" value="RanBP-type and C3HC4-type zinc finger-containing protein 1"/>
    <property type="match status" value="1"/>
</dbReference>
<feature type="non-terminal residue" evidence="11">
    <location>
        <position position="1"/>
    </location>
</feature>
<evidence type="ECO:0000256" key="5">
    <source>
        <dbReference type="ARBA" id="ARBA00022771"/>
    </source>
</evidence>
<evidence type="ECO:0000256" key="8">
    <source>
        <dbReference type="PROSITE-ProRule" id="PRU00175"/>
    </source>
</evidence>
<dbReference type="GO" id="GO:0008270">
    <property type="term" value="F:zinc ion binding"/>
    <property type="evidence" value="ECO:0007669"/>
    <property type="project" value="UniProtKB-KW"/>
</dbReference>
<feature type="non-terminal residue" evidence="11">
    <location>
        <position position="188"/>
    </location>
</feature>
<evidence type="ECO:0000256" key="3">
    <source>
        <dbReference type="ARBA" id="ARBA00022723"/>
    </source>
</evidence>
<dbReference type="CDD" id="cd16633">
    <property type="entry name" value="mRING-HC-C3HC3D_RBR_HOIL1"/>
    <property type="match status" value="1"/>
</dbReference>
<keyword evidence="6" id="KW-0833">Ubl conjugation pathway</keyword>
<dbReference type="PROSITE" id="PS50089">
    <property type="entry name" value="ZF_RING_2"/>
    <property type="match status" value="1"/>
</dbReference>
<feature type="domain" description="RING-type" evidence="9">
    <location>
        <begin position="30"/>
        <end position="75"/>
    </location>
</feature>
<dbReference type="InterPro" id="IPR044066">
    <property type="entry name" value="TRIAD_supradom"/>
</dbReference>
<evidence type="ECO:0000259" key="9">
    <source>
        <dbReference type="PROSITE" id="PS50089"/>
    </source>
</evidence>